<evidence type="ECO:0000313" key="1">
    <source>
        <dbReference type="EMBL" id="KAK3795718.1"/>
    </source>
</evidence>
<gene>
    <name evidence="1" type="ORF">RRG08_014528</name>
</gene>
<organism evidence="1 2">
    <name type="scientific">Elysia crispata</name>
    <name type="common">lettuce slug</name>
    <dbReference type="NCBI Taxonomy" id="231223"/>
    <lineage>
        <taxon>Eukaryota</taxon>
        <taxon>Metazoa</taxon>
        <taxon>Spiralia</taxon>
        <taxon>Lophotrochozoa</taxon>
        <taxon>Mollusca</taxon>
        <taxon>Gastropoda</taxon>
        <taxon>Heterobranchia</taxon>
        <taxon>Euthyneura</taxon>
        <taxon>Panpulmonata</taxon>
        <taxon>Sacoglossa</taxon>
        <taxon>Placobranchoidea</taxon>
        <taxon>Plakobranchidae</taxon>
        <taxon>Elysia</taxon>
    </lineage>
</organism>
<comment type="caution">
    <text evidence="1">The sequence shown here is derived from an EMBL/GenBank/DDBJ whole genome shotgun (WGS) entry which is preliminary data.</text>
</comment>
<dbReference type="Proteomes" id="UP001283361">
    <property type="component" value="Unassembled WGS sequence"/>
</dbReference>
<proteinExistence type="predicted"/>
<name>A0AAE1E7G0_9GAST</name>
<dbReference type="EMBL" id="JAWDGP010001005">
    <property type="protein sequence ID" value="KAK3795718.1"/>
    <property type="molecule type" value="Genomic_DNA"/>
</dbReference>
<reference evidence="1" key="1">
    <citation type="journal article" date="2023" name="G3 (Bethesda)">
        <title>A reference genome for the long-term kleptoplast-retaining sea slug Elysia crispata morphotype clarki.</title>
        <authorList>
            <person name="Eastman K.E."/>
            <person name="Pendleton A.L."/>
            <person name="Shaikh M.A."/>
            <person name="Suttiyut T."/>
            <person name="Ogas R."/>
            <person name="Tomko P."/>
            <person name="Gavelis G."/>
            <person name="Widhalm J.R."/>
            <person name="Wisecaver J.H."/>
        </authorList>
    </citation>
    <scope>NUCLEOTIDE SEQUENCE</scope>
    <source>
        <strain evidence="1">ECLA1</strain>
    </source>
</reference>
<accession>A0AAE1E7G0</accession>
<protein>
    <submittedName>
        <fullName evidence="1">Uncharacterized protein</fullName>
    </submittedName>
</protein>
<sequence>MRRLSRRDSTPEITIFEPVSAVCCDADSAVCLCLGQSTFESPALSMFARVYKPRTCQGLVESGEILFAKLPSEGRSCMWREFSDRSIEDAKEQNEGQERKRRREKGWGEGCSINEIHYLYNFLHDLSHSGFSTFIQV</sequence>
<keyword evidence="2" id="KW-1185">Reference proteome</keyword>
<evidence type="ECO:0000313" key="2">
    <source>
        <dbReference type="Proteomes" id="UP001283361"/>
    </source>
</evidence>
<dbReference type="AlphaFoldDB" id="A0AAE1E7G0"/>